<feature type="transmembrane region" description="Helical" evidence="9">
    <location>
        <begin position="12"/>
        <end position="35"/>
    </location>
</feature>
<evidence type="ECO:0000256" key="9">
    <source>
        <dbReference type="SAM" id="Phobius"/>
    </source>
</evidence>
<dbReference type="CDD" id="cd17471">
    <property type="entry name" value="MFS_Set"/>
    <property type="match status" value="1"/>
</dbReference>
<keyword evidence="5" id="KW-0762">Sugar transport</keyword>
<dbReference type="PANTHER" id="PTHR23535">
    <property type="entry name" value="SUGAR EFFLUX TRANSPORTER A-RELATED"/>
    <property type="match status" value="1"/>
</dbReference>
<evidence type="ECO:0000259" key="10">
    <source>
        <dbReference type="PROSITE" id="PS50850"/>
    </source>
</evidence>
<feature type="transmembrane region" description="Helical" evidence="9">
    <location>
        <begin position="80"/>
        <end position="99"/>
    </location>
</feature>
<dbReference type="RefSeq" id="WP_127738453.1">
    <property type="nucleotide sequence ID" value="NZ_CAJCKN010000022.1"/>
</dbReference>
<dbReference type="AlphaFoldDB" id="A0A3S2TX02"/>
<dbReference type="GO" id="GO:0005886">
    <property type="term" value="C:plasma membrane"/>
    <property type="evidence" value="ECO:0007669"/>
    <property type="project" value="UniProtKB-SubCell"/>
</dbReference>
<keyword evidence="3" id="KW-0813">Transport</keyword>
<accession>A0A3S2TX02</accession>
<name>A0A3S2TX02_9BACI</name>
<feature type="transmembrane region" description="Helical" evidence="9">
    <location>
        <begin position="47"/>
        <end position="68"/>
    </location>
</feature>
<gene>
    <name evidence="11" type="ORF">EM808_11960</name>
</gene>
<evidence type="ECO:0000256" key="3">
    <source>
        <dbReference type="ARBA" id="ARBA00022448"/>
    </source>
</evidence>
<reference evidence="11 12" key="1">
    <citation type="submission" date="2019-01" db="EMBL/GenBank/DDBJ databases">
        <title>Bacillus sp. M5HDSG1-1, whole genome shotgun sequence.</title>
        <authorList>
            <person name="Tuo L."/>
        </authorList>
    </citation>
    <scope>NUCLEOTIDE SEQUENCE [LARGE SCALE GENOMIC DNA]</scope>
    <source>
        <strain evidence="11 12">M5HDSG1-1</strain>
    </source>
</reference>
<dbReference type="GO" id="GO:0022857">
    <property type="term" value="F:transmembrane transporter activity"/>
    <property type="evidence" value="ECO:0007669"/>
    <property type="project" value="InterPro"/>
</dbReference>
<dbReference type="EMBL" id="RZTZ01000004">
    <property type="protein sequence ID" value="RVT62502.1"/>
    <property type="molecule type" value="Genomic_DNA"/>
</dbReference>
<evidence type="ECO:0000256" key="5">
    <source>
        <dbReference type="ARBA" id="ARBA00022597"/>
    </source>
</evidence>
<keyword evidence="12" id="KW-1185">Reference proteome</keyword>
<evidence type="ECO:0000256" key="7">
    <source>
        <dbReference type="ARBA" id="ARBA00022989"/>
    </source>
</evidence>
<proteinExistence type="inferred from homology"/>
<dbReference type="Proteomes" id="UP000288024">
    <property type="component" value="Unassembled WGS sequence"/>
</dbReference>
<feature type="domain" description="Major facilitator superfamily (MFS) profile" evidence="10">
    <location>
        <begin position="1"/>
        <end position="392"/>
    </location>
</feature>
<keyword evidence="8 9" id="KW-0472">Membrane</keyword>
<feature type="transmembrane region" description="Helical" evidence="9">
    <location>
        <begin position="148"/>
        <end position="167"/>
    </location>
</feature>
<dbReference type="PROSITE" id="PS50850">
    <property type="entry name" value="MFS"/>
    <property type="match status" value="1"/>
</dbReference>
<protein>
    <submittedName>
        <fullName evidence="11">MFS transporter</fullName>
    </submittedName>
</protein>
<evidence type="ECO:0000313" key="12">
    <source>
        <dbReference type="Proteomes" id="UP000288024"/>
    </source>
</evidence>
<evidence type="ECO:0000256" key="6">
    <source>
        <dbReference type="ARBA" id="ARBA00022692"/>
    </source>
</evidence>
<dbReference type="InterPro" id="IPR011701">
    <property type="entry name" value="MFS"/>
</dbReference>
<comment type="caution">
    <text evidence="11">The sequence shown here is derived from an EMBL/GenBank/DDBJ whole genome shotgun (WGS) entry which is preliminary data.</text>
</comment>
<comment type="subcellular location">
    <subcellularLocation>
        <location evidence="1">Cell membrane</location>
        <topology evidence="1">Multi-pass membrane protein</topology>
    </subcellularLocation>
</comment>
<dbReference type="InterPro" id="IPR020846">
    <property type="entry name" value="MFS_dom"/>
</dbReference>
<dbReference type="SUPFAM" id="SSF103473">
    <property type="entry name" value="MFS general substrate transporter"/>
    <property type="match status" value="1"/>
</dbReference>
<sequence length="407" mass="44014">MLIRIKNLFTIKGYSLFMICMLLVGTGISITMPYLSLYSTEELGMSAGSFGIFMAVSSLSGVFINSFIAKRSDNGINRKSIIVIAMLSSAIGYVSYLLFHNYFVLLIVVTLFNGLGAAAMPQIFAFAQESANASKSDDKTFALSTLRSLVSLGFLIGPLGGTLILGIAGYNGLFVGTSAIFLIIAALVVFFLRNQSNTIPTKKKNKSQTSVSIFKNRQIRYPFFAFILLFAVNAINAINTPLFIVNELHGSHAIVGIVVSVCAGLEIPIMIALGALSRKITNHSLMMISCFIAGLYFIILSTSTASWVLIAAQLLQAVFVAIVMGNGLSYFTDLLPNSPGMSATIYSNGSTIGRLVGNLGGGLFATLIGYRFVNIVCLLLVLLSFFILWRVKAYRRIDNTLEKAHTL</sequence>
<organism evidence="11 12">
    <name type="scientific">Niallia taxi</name>
    <dbReference type="NCBI Taxonomy" id="2499688"/>
    <lineage>
        <taxon>Bacteria</taxon>
        <taxon>Bacillati</taxon>
        <taxon>Bacillota</taxon>
        <taxon>Bacilli</taxon>
        <taxon>Bacillales</taxon>
        <taxon>Bacillaceae</taxon>
        <taxon>Niallia</taxon>
    </lineage>
</organism>
<feature type="transmembrane region" description="Helical" evidence="9">
    <location>
        <begin position="251"/>
        <end position="273"/>
    </location>
</feature>
<keyword evidence="4" id="KW-1003">Cell membrane</keyword>
<dbReference type="Gene3D" id="1.20.1250.20">
    <property type="entry name" value="MFS general substrate transporter like domains"/>
    <property type="match status" value="2"/>
</dbReference>
<feature type="transmembrane region" description="Helical" evidence="9">
    <location>
        <begin position="223"/>
        <end position="245"/>
    </location>
</feature>
<evidence type="ECO:0000256" key="2">
    <source>
        <dbReference type="ARBA" id="ARBA00006523"/>
    </source>
</evidence>
<feature type="transmembrane region" description="Helical" evidence="9">
    <location>
        <begin position="368"/>
        <end position="389"/>
    </location>
</feature>
<dbReference type="InterPro" id="IPR036259">
    <property type="entry name" value="MFS_trans_sf"/>
</dbReference>
<keyword evidence="7 9" id="KW-1133">Transmembrane helix</keyword>
<feature type="transmembrane region" description="Helical" evidence="9">
    <location>
        <begin position="285"/>
        <end position="310"/>
    </location>
</feature>
<evidence type="ECO:0000256" key="1">
    <source>
        <dbReference type="ARBA" id="ARBA00004651"/>
    </source>
</evidence>
<evidence type="ECO:0000256" key="8">
    <source>
        <dbReference type="ARBA" id="ARBA00023136"/>
    </source>
</evidence>
<evidence type="ECO:0000256" key="4">
    <source>
        <dbReference type="ARBA" id="ARBA00022475"/>
    </source>
</evidence>
<dbReference type="PANTHER" id="PTHR23535:SF2">
    <property type="entry name" value="SUGAR EFFLUX TRANSPORTER A-RELATED"/>
    <property type="match status" value="1"/>
</dbReference>
<feature type="transmembrane region" description="Helical" evidence="9">
    <location>
        <begin position="105"/>
        <end position="127"/>
    </location>
</feature>
<evidence type="ECO:0000313" key="11">
    <source>
        <dbReference type="EMBL" id="RVT62502.1"/>
    </source>
</evidence>
<dbReference type="Pfam" id="PF07690">
    <property type="entry name" value="MFS_1"/>
    <property type="match status" value="1"/>
</dbReference>
<feature type="transmembrane region" description="Helical" evidence="9">
    <location>
        <begin position="173"/>
        <end position="192"/>
    </location>
</feature>
<comment type="similarity">
    <text evidence="2">Belongs to the major facilitator superfamily. Set transporter family.</text>
</comment>
<keyword evidence="6 9" id="KW-0812">Transmembrane</keyword>